<dbReference type="Gene3D" id="3.40.50.10490">
    <property type="entry name" value="Glucose-6-phosphate isomerase like protein, domain 1"/>
    <property type="match status" value="1"/>
</dbReference>
<gene>
    <name evidence="6" type="ORF">HMPREF0554_1430</name>
</gene>
<evidence type="ECO:0000259" key="5">
    <source>
        <dbReference type="PROSITE" id="PS51464"/>
    </source>
</evidence>
<dbReference type="SUPFAM" id="SSF46689">
    <property type="entry name" value="Homeodomain-like"/>
    <property type="match status" value="1"/>
</dbReference>
<dbReference type="PANTHER" id="PTHR30514:SF1">
    <property type="entry name" value="HTH-TYPE TRANSCRIPTIONAL REGULATOR HEXR-RELATED"/>
    <property type="match status" value="1"/>
</dbReference>
<dbReference type="GO" id="GO:0003677">
    <property type="term" value="F:DNA binding"/>
    <property type="evidence" value="ECO:0007669"/>
    <property type="project" value="UniProtKB-KW"/>
</dbReference>
<reference evidence="6 7" key="1">
    <citation type="submission" date="2009-10" db="EMBL/GenBank/DDBJ databases">
        <authorList>
            <person name="Harkins D.M."/>
            <person name="Madupu R."/>
            <person name="Durkin A.S."/>
            <person name="Torralba M."/>
            <person name="Methe B."/>
            <person name="Sutton G.G."/>
            <person name="Strausberg R.L."/>
            <person name="Nelson K.E."/>
        </authorList>
    </citation>
    <scope>NUCLEOTIDE SEQUENCE [LARGE SCALE GENOMIC DNA]</scope>
    <source>
        <strain evidence="6 7">F0264</strain>
    </source>
</reference>
<evidence type="ECO:0000256" key="3">
    <source>
        <dbReference type="ARBA" id="ARBA00023163"/>
    </source>
</evidence>
<dbReference type="InterPro" id="IPR046348">
    <property type="entry name" value="SIS_dom_sf"/>
</dbReference>
<evidence type="ECO:0000256" key="2">
    <source>
        <dbReference type="ARBA" id="ARBA00023125"/>
    </source>
</evidence>
<accession>D0GNG0</accession>
<dbReference type="InterPro" id="IPR035472">
    <property type="entry name" value="RpiR-like_SIS"/>
</dbReference>
<dbReference type="GO" id="GO:1901135">
    <property type="term" value="P:carbohydrate derivative metabolic process"/>
    <property type="evidence" value="ECO:0007669"/>
    <property type="project" value="InterPro"/>
</dbReference>
<sequence>MSILIKLRENKDFTANEEDIAKYVIKYFRSIRELDTNIIAAKTYTSNASVTRMCKKIGFNGFQDFKMKMIEEVVSLENQEINFDNSDIDKKDSTAIIIEKLNKLSISSLQETKLLQEVSMIDSVVDLITEKEVIDFYGIGASHIVCLDAQYKFMRAGKIVNTFEGSDLQHVQAVNSNLKHLAILISYSGLTKEILDIAEILQEKDIETVSITGYGNNKLVKKCNYNLFVTSREALIRSAAIYSRMSMLNLIDVLYFVYYNKNYDYVSEKIIKTKINKI</sequence>
<dbReference type="Pfam" id="PF01418">
    <property type="entry name" value="HTH_6"/>
    <property type="match status" value="1"/>
</dbReference>
<keyword evidence="3" id="KW-0804">Transcription</keyword>
<protein>
    <submittedName>
        <fullName evidence="6">SIS domain protein</fullName>
    </submittedName>
</protein>
<keyword evidence="7" id="KW-1185">Reference proteome</keyword>
<dbReference type="SUPFAM" id="SSF53697">
    <property type="entry name" value="SIS domain"/>
    <property type="match status" value="1"/>
</dbReference>
<dbReference type="Proteomes" id="UP000004226">
    <property type="component" value="Unassembled WGS sequence"/>
</dbReference>
<proteinExistence type="predicted"/>
<evidence type="ECO:0000313" key="6">
    <source>
        <dbReference type="EMBL" id="EEY34369.1"/>
    </source>
</evidence>
<keyword evidence="2" id="KW-0238">DNA-binding</keyword>
<dbReference type="InterPro" id="IPR009057">
    <property type="entry name" value="Homeodomain-like_sf"/>
</dbReference>
<dbReference type="Gene3D" id="1.10.10.10">
    <property type="entry name" value="Winged helix-like DNA-binding domain superfamily/Winged helix DNA-binding domain"/>
    <property type="match status" value="1"/>
</dbReference>
<dbReference type="InterPro" id="IPR001347">
    <property type="entry name" value="SIS_dom"/>
</dbReference>
<evidence type="ECO:0000259" key="4">
    <source>
        <dbReference type="PROSITE" id="PS51071"/>
    </source>
</evidence>
<dbReference type="Pfam" id="PF01380">
    <property type="entry name" value="SIS"/>
    <property type="match status" value="1"/>
</dbReference>
<dbReference type="AlphaFoldDB" id="D0GNG0"/>
<dbReference type="InterPro" id="IPR047640">
    <property type="entry name" value="RpiR-like"/>
</dbReference>
<feature type="domain" description="SIS" evidence="5">
    <location>
        <begin position="124"/>
        <end position="261"/>
    </location>
</feature>
<comment type="caution">
    <text evidence="6">The sequence shown here is derived from an EMBL/GenBank/DDBJ whole genome shotgun (WGS) entry which is preliminary data.</text>
</comment>
<organism evidence="6 7">
    <name type="scientific">Pseudoleptotrichia goodfellowii F0264</name>
    <dbReference type="NCBI Taxonomy" id="596323"/>
    <lineage>
        <taxon>Bacteria</taxon>
        <taxon>Fusobacteriati</taxon>
        <taxon>Fusobacteriota</taxon>
        <taxon>Fusobacteriia</taxon>
        <taxon>Fusobacteriales</taxon>
        <taxon>Leptotrichiaceae</taxon>
        <taxon>Pseudoleptotrichia</taxon>
    </lineage>
</organism>
<name>D0GNG0_9FUSO</name>
<dbReference type="EMBL" id="ADAD01000161">
    <property type="protein sequence ID" value="EEY34369.1"/>
    <property type="molecule type" value="Genomic_DNA"/>
</dbReference>
<dbReference type="CDD" id="cd05013">
    <property type="entry name" value="SIS_RpiR"/>
    <property type="match status" value="1"/>
</dbReference>
<dbReference type="InterPro" id="IPR000281">
    <property type="entry name" value="HTH_RpiR"/>
</dbReference>
<keyword evidence="1" id="KW-0805">Transcription regulation</keyword>
<evidence type="ECO:0000256" key="1">
    <source>
        <dbReference type="ARBA" id="ARBA00023015"/>
    </source>
</evidence>
<dbReference type="InterPro" id="IPR036388">
    <property type="entry name" value="WH-like_DNA-bd_sf"/>
</dbReference>
<dbReference type="GO" id="GO:0003700">
    <property type="term" value="F:DNA-binding transcription factor activity"/>
    <property type="evidence" value="ECO:0007669"/>
    <property type="project" value="InterPro"/>
</dbReference>
<dbReference type="eggNOG" id="COG1737">
    <property type="taxonomic scope" value="Bacteria"/>
</dbReference>
<feature type="domain" description="HTH rpiR-type" evidence="4">
    <location>
        <begin position="1"/>
        <end position="76"/>
    </location>
</feature>
<dbReference type="PROSITE" id="PS51464">
    <property type="entry name" value="SIS"/>
    <property type="match status" value="1"/>
</dbReference>
<dbReference type="RefSeq" id="WP_006807980.1">
    <property type="nucleotide sequence ID" value="NZ_ADAD01000161.1"/>
</dbReference>
<evidence type="ECO:0000313" key="7">
    <source>
        <dbReference type="Proteomes" id="UP000004226"/>
    </source>
</evidence>
<dbReference type="PANTHER" id="PTHR30514">
    <property type="entry name" value="GLUCOKINASE"/>
    <property type="match status" value="1"/>
</dbReference>
<dbReference type="GO" id="GO:0097367">
    <property type="term" value="F:carbohydrate derivative binding"/>
    <property type="evidence" value="ECO:0007669"/>
    <property type="project" value="InterPro"/>
</dbReference>
<dbReference type="PROSITE" id="PS51071">
    <property type="entry name" value="HTH_RPIR"/>
    <property type="match status" value="1"/>
</dbReference>